<dbReference type="Gene3D" id="2.30.42.10">
    <property type="match status" value="1"/>
</dbReference>
<dbReference type="InterPro" id="IPR001478">
    <property type="entry name" value="PDZ"/>
</dbReference>
<name>A0AAN8KGL8_9TELE</name>
<dbReference type="PANTHER" id="PTHR19964">
    <property type="entry name" value="MULTIPLE PDZ DOMAIN PROTEIN"/>
    <property type="match status" value="1"/>
</dbReference>
<dbReference type="InterPro" id="IPR051342">
    <property type="entry name" value="PDZ_scaffold"/>
</dbReference>
<feature type="domain" description="PDZ" evidence="2">
    <location>
        <begin position="95"/>
        <end position="146"/>
    </location>
</feature>
<comment type="caution">
    <text evidence="3">The sequence shown here is derived from an EMBL/GenBank/DDBJ whole genome shotgun (WGS) entry which is preliminary data.</text>
</comment>
<proteinExistence type="predicted"/>
<evidence type="ECO:0000313" key="3">
    <source>
        <dbReference type="EMBL" id="KAK6292067.1"/>
    </source>
</evidence>
<dbReference type="GO" id="GO:0120192">
    <property type="term" value="P:tight junction assembly"/>
    <property type="evidence" value="ECO:0007669"/>
    <property type="project" value="TreeGrafter"/>
</dbReference>
<dbReference type="GO" id="GO:0005737">
    <property type="term" value="C:cytoplasm"/>
    <property type="evidence" value="ECO:0007669"/>
    <property type="project" value="TreeGrafter"/>
</dbReference>
<dbReference type="Pfam" id="PF00595">
    <property type="entry name" value="PDZ"/>
    <property type="match status" value="1"/>
</dbReference>
<dbReference type="GO" id="GO:0005886">
    <property type="term" value="C:plasma membrane"/>
    <property type="evidence" value="ECO:0007669"/>
    <property type="project" value="TreeGrafter"/>
</dbReference>
<dbReference type="EMBL" id="JAGTTL010000039">
    <property type="protein sequence ID" value="KAK6292067.1"/>
    <property type="molecule type" value="Genomic_DNA"/>
</dbReference>
<reference evidence="3 4" key="1">
    <citation type="submission" date="2021-04" db="EMBL/GenBank/DDBJ databases">
        <authorList>
            <person name="De Guttry C."/>
            <person name="Zahm M."/>
            <person name="Klopp C."/>
            <person name="Cabau C."/>
            <person name="Louis A."/>
            <person name="Berthelot C."/>
            <person name="Parey E."/>
            <person name="Roest Crollius H."/>
            <person name="Montfort J."/>
            <person name="Robinson-Rechavi M."/>
            <person name="Bucao C."/>
            <person name="Bouchez O."/>
            <person name="Gislard M."/>
            <person name="Lluch J."/>
            <person name="Milhes M."/>
            <person name="Lampietro C."/>
            <person name="Lopez Roques C."/>
            <person name="Donnadieu C."/>
            <person name="Braasch I."/>
            <person name="Desvignes T."/>
            <person name="Postlethwait J."/>
            <person name="Bobe J."/>
            <person name="Wedekind C."/>
            <person name="Guiguen Y."/>
        </authorList>
    </citation>
    <scope>NUCLEOTIDE SEQUENCE [LARGE SCALE GENOMIC DNA]</scope>
    <source>
        <strain evidence="3">Cs_M1</strain>
        <tissue evidence="3">Blood</tissue>
    </source>
</reference>
<feature type="compositionally biased region" description="Basic and acidic residues" evidence="1">
    <location>
        <begin position="43"/>
        <end position="56"/>
    </location>
</feature>
<evidence type="ECO:0000313" key="4">
    <source>
        <dbReference type="Proteomes" id="UP001356427"/>
    </source>
</evidence>
<dbReference type="GO" id="GO:0045177">
    <property type="term" value="C:apical part of cell"/>
    <property type="evidence" value="ECO:0007669"/>
    <property type="project" value="TreeGrafter"/>
</dbReference>
<dbReference type="PANTHER" id="PTHR19964:SF10">
    <property type="entry name" value="MULTIPLE PDZ DOMAIN PROTEIN"/>
    <property type="match status" value="1"/>
</dbReference>
<dbReference type="Proteomes" id="UP001356427">
    <property type="component" value="Unassembled WGS sequence"/>
</dbReference>
<dbReference type="InterPro" id="IPR036034">
    <property type="entry name" value="PDZ_sf"/>
</dbReference>
<organism evidence="3 4">
    <name type="scientific">Coregonus suidteri</name>
    <dbReference type="NCBI Taxonomy" id="861788"/>
    <lineage>
        <taxon>Eukaryota</taxon>
        <taxon>Metazoa</taxon>
        <taxon>Chordata</taxon>
        <taxon>Craniata</taxon>
        <taxon>Vertebrata</taxon>
        <taxon>Euteleostomi</taxon>
        <taxon>Actinopterygii</taxon>
        <taxon>Neopterygii</taxon>
        <taxon>Teleostei</taxon>
        <taxon>Protacanthopterygii</taxon>
        <taxon>Salmoniformes</taxon>
        <taxon>Salmonidae</taxon>
        <taxon>Coregoninae</taxon>
        <taxon>Coregonus</taxon>
    </lineage>
</organism>
<dbReference type="GO" id="GO:0005923">
    <property type="term" value="C:bicellular tight junction"/>
    <property type="evidence" value="ECO:0007669"/>
    <property type="project" value="TreeGrafter"/>
</dbReference>
<feature type="region of interest" description="Disordered" evidence="1">
    <location>
        <begin position="21"/>
        <end position="71"/>
    </location>
</feature>
<gene>
    <name evidence="3" type="ORF">J4Q44_G00378520</name>
</gene>
<protein>
    <recommendedName>
        <fullName evidence="2">PDZ domain-containing protein</fullName>
    </recommendedName>
</protein>
<keyword evidence="4" id="KW-1185">Reference proteome</keyword>
<dbReference type="SUPFAM" id="SSF50156">
    <property type="entry name" value="PDZ domain-like"/>
    <property type="match status" value="1"/>
</dbReference>
<evidence type="ECO:0000259" key="2">
    <source>
        <dbReference type="PROSITE" id="PS50106"/>
    </source>
</evidence>
<dbReference type="PROSITE" id="PS50106">
    <property type="entry name" value="PDZ"/>
    <property type="match status" value="1"/>
</dbReference>
<accession>A0AAN8KGL8</accession>
<dbReference type="AlphaFoldDB" id="A0AAN8KGL8"/>
<sequence length="146" mass="15160">MYMELVKPLSGGLGFSVVGPEEREPCGSWASSPGDPAGKRGPLRWEAEGVRSDLGHQRSTPGPDTGPAPWCPVPPPLPAPCLHHSSAAHWNHVETMELVNDGTGLGFGIVGGKTTGVIVKTILPGGVADQDGHLRSGDHILKIGGH</sequence>
<evidence type="ECO:0000256" key="1">
    <source>
        <dbReference type="SAM" id="MobiDB-lite"/>
    </source>
</evidence>